<dbReference type="SUPFAM" id="SSF81296">
    <property type="entry name" value="E set domains"/>
    <property type="match status" value="1"/>
</dbReference>
<evidence type="ECO:0000256" key="13">
    <source>
        <dbReference type="SAM" id="MobiDB-lite"/>
    </source>
</evidence>
<keyword evidence="2 12" id="KW-0813">Transport</keyword>
<feature type="domain" description="Inward rectifier potassium channel C-terminal" evidence="16">
    <location>
        <begin position="248"/>
        <end position="412"/>
    </location>
</feature>
<protein>
    <submittedName>
        <fullName evidence="17">Inward rectifier potassium channel 16</fullName>
    </submittedName>
</protein>
<name>A0A5C6NTE4_9TELE</name>
<evidence type="ECO:0000256" key="7">
    <source>
        <dbReference type="ARBA" id="ARBA00022989"/>
    </source>
</evidence>
<evidence type="ECO:0000313" key="17">
    <source>
        <dbReference type="EMBL" id="TWW70078.1"/>
    </source>
</evidence>
<dbReference type="GO" id="GO:1990573">
    <property type="term" value="P:potassium ion import across plasma membrane"/>
    <property type="evidence" value="ECO:0007669"/>
    <property type="project" value="TreeGrafter"/>
</dbReference>
<evidence type="ECO:0000256" key="3">
    <source>
        <dbReference type="ARBA" id="ARBA00022538"/>
    </source>
</evidence>
<dbReference type="InterPro" id="IPR013518">
    <property type="entry name" value="K_chnl_inward-rec_Kir_cyto"/>
</dbReference>
<comment type="similarity">
    <text evidence="12">Belongs to the inward rectifier-type potassium channel (TC 1.A.2.1) family.</text>
</comment>
<evidence type="ECO:0000256" key="11">
    <source>
        <dbReference type="ARBA" id="ARBA00034430"/>
    </source>
</evidence>
<keyword evidence="5 12" id="KW-0851">Voltage-gated channel</keyword>
<dbReference type="Gene3D" id="2.60.40.1400">
    <property type="entry name" value="G protein-activated inward rectifier potassium channel 1"/>
    <property type="match status" value="1"/>
</dbReference>
<dbReference type="GO" id="GO:0034702">
    <property type="term" value="C:monoatomic ion channel complex"/>
    <property type="evidence" value="ECO:0007669"/>
    <property type="project" value="UniProtKB-KW"/>
</dbReference>
<evidence type="ECO:0000256" key="8">
    <source>
        <dbReference type="ARBA" id="ARBA00023065"/>
    </source>
</evidence>
<evidence type="ECO:0000256" key="9">
    <source>
        <dbReference type="ARBA" id="ARBA00023136"/>
    </source>
</evidence>
<evidence type="ECO:0000256" key="6">
    <source>
        <dbReference type="ARBA" id="ARBA00022958"/>
    </source>
</evidence>
<feature type="domain" description="Potassium channel inwardly rectifying transmembrane" evidence="15">
    <location>
        <begin position="103"/>
        <end position="239"/>
    </location>
</feature>
<accession>A0A5C6NTE4</accession>
<evidence type="ECO:0000256" key="1">
    <source>
        <dbReference type="ARBA" id="ARBA00004141"/>
    </source>
</evidence>
<keyword evidence="9 14" id="KW-0472">Membrane</keyword>
<dbReference type="Pfam" id="PF17655">
    <property type="entry name" value="IRK_C"/>
    <property type="match status" value="1"/>
</dbReference>
<keyword evidence="4 12" id="KW-0812">Transmembrane</keyword>
<evidence type="ECO:0000313" key="18">
    <source>
        <dbReference type="Proteomes" id="UP000324091"/>
    </source>
</evidence>
<dbReference type="PANTHER" id="PTHR11767">
    <property type="entry name" value="INWARD RECTIFIER POTASSIUM CHANNEL"/>
    <property type="match status" value="1"/>
</dbReference>
<proteinExistence type="inferred from homology"/>
<dbReference type="Pfam" id="PF01007">
    <property type="entry name" value="IRK"/>
    <property type="match status" value="1"/>
</dbReference>
<evidence type="ECO:0000259" key="16">
    <source>
        <dbReference type="Pfam" id="PF17655"/>
    </source>
</evidence>
<dbReference type="InterPro" id="IPR041647">
    <property type="entry name" value="IRK_C"/>
</dbReference>
<feature type="region of interest" description="Disordered" evidence="13">
    <location>
        <begin position="414"/>
        <end position="452"/>
    </location>
</feature>
<dbReference type="GO" id="GO:0005886">
    <property type="term" value="C:plasma membrane"/>
    <property type="evidence" value="ECO:0007669"/>
    <property type="project" value="TreeGrafter"/>
</dbReference>
<dbReference type="SUPFAM" id="SSF81324">
    <property type="entry name" value="Voltage-gated potassium channels"/>
    <property type="match status" value="1"/>
</dbReference>
<dbReference type="GO" id="GO:0034765">
    <property type="term" value="P:regulation of monoatomic ion transmembrane transport"/>
    <property type="evidence" value="ECO:0007669"/>
    <property type="project" value="TreeGrafter"/>
</dbReference>
<sequence>MPSTAYGLMLSRTEELVSDPYDTPTLQVQQDKPALACVRVNRSNSEQRQHWVRYSRLLLIPFIRRPQGNAMNGEGAERAAIDTSCTTVHSLSTQDASRRLRYMQKDGRFPVVFQKAPGHWSPYLMDIFTTLVEVRWRVMFLFFLLSYTLSWLVFGLIYWLIAYVNGDIDGEERRLCVANVRGFTGAFLFSMETQATIGYGFRTMTENCMVAIIVVTIQDIFSCLLDTIIIGIIIAKMASARKRAQTVGFSRCAVINLRNGCLSLSWRLGDLRGNHILEGVVKATIVRYMKKPRGAIVMSYQDLDIPNREIVLATPATIIHKIEPGSPLYGVGPEDLLENNFEMVVSFTYTGDSTGMLHQTRTSYTPTDIHWGQRFQDVMKLRKGRYKVDYSLFNVTMWVPVPLLSAEKYDRRRGPLVGGQNPQPSSCLESQSGASLQENPEESTEVNNQTFL</sequence>
<keyword evidence="10 12" id="KW-0407">Ion channel</keyword>
<comment type="catalytic activity">
    <reaction evidence="11">
        <text>K(+)(in) = K(+)(out)</text>
        <dbReference type="Rhea" id="RHEA:29463"/>
        <dbReference type="ChEBI" id="CHEBI:29103"/>
    </reaction>
</comment>
<reference evidence="17 18" key="1">
    <citation type="submission" date="2019-04" db="EMBL/GenBank/DDBJ databases">
        <title>Chromosome genome assembly for Takifugu flavidus.</title>
        <authorList>
            <person name="Xiao S."/>
        </authorList>
    </citation>
    <scope>NUCLEOTIDE SEQUENCE [LARGE SCALE GENOMIC DNA]</scope>
    <source>
        <strain evidence="17">HTHZ2018</strain>
        <tissue evidence="17">Muscle</tissue>
    </source>
</reference>
<keyword evidence="18" id="KW-1185">Reference proteome</keyword>
<dbReference type="PANTHER" id="PTHR11767:SF24">
    <property type="entry name" value="INWARD RECTIFIER POTASSIUM CHANNEL 16"/>
    <property type="match status" value="1"/>
</dbReference>
<dbReference type="AlphaFoldDB" id="A0A5C6NTE4"/>
<keyword evidence="3 12" id="KW-0633">Potassium transport</keyword>
<dbReference type="GO" id="GO:0005242">
    <property type="term" value="F:inward rectifier potassium channel activity"/>
    <property type="evidence" value="ECO:0007669"/>
    <property type="project" value="InterPro"/>
</dbReference>
<evidence type="ECO:0000259" key="15">
    <source>
        <dbReference type="Pfam" id="PF01007"/>
    </source>
</evidence>
<feature type="transmembrane region" description="Helical" evidence="14">
    <location>
        <begin position="209"/>
        <end position="235"/>
    </location>
</feature>
<evidence type="ECO:0000256" key="4">
    <source>
        <dbReference type="ARBA" id="ARBA00022692"/>
    </source>
</evidence>
<comment type="subcellular location">
    <subcellularLocation>
        <location evidence="1 12">Membrane</location>
        <topology evidence="1 12">Multi-pass membrane protein</topology>
    </subcellularLocation>
</comment>
<evidence type="ECO:0000256" key="2">
    <source>
        <dbReference type="ARBA" id="ARBA00022448"/>
    </source>
</evidence>
<dbReference type="InterPro" id="IPR040445">
    <property type="entry name" value="Kir_TM"/>
</dbReference>
<feature type="compositionally biased region" description="Polar residues" evidence="13">
    <location>
        <begin position="420"/>
        <end position="438"/>
    </location>
</feature>
<evidence type="ECO:0000256" key="12">
    <source>
        <dbReference type="RuleBase" id="RU003822"/>
    </source>
</evidence>
<comment type="caution">
    <text evidence="17">The sequence shown here is derived from an EMBL/GenBank/DDBJ whole genome shotgun (WGS) entry which is preliminary data.</text>
</comment>
<keyword evidence="7 14" id="KW-1133">Transmembrane helix</keyword>
<dbReference type="FunFam" id="1.10.287.70:FF:000019">
    <property type="entry name" value="G protein-activated inward rectifier potassium channel 1"/>
    <property type="match status" value="1"/>
</dbReference>
<keyword evidence="8 12" id="KW-0406">Ion transport</keyword>
<dbReference type="InterPro" id="IPR014756">
    <property type="entry name" value="Ig_E-set"/>
</dbReference>
<gene>
    <name evidence="17" type="ORF">D4764_18G0008840</name>
</gene>
<evidence type="ECO:0000256" key="5">
    <source>
        <dbReference type="ARBA" id="ARBA00022882"/>
    </source>
</evidence>
<organism evidence="17 18">
    <name type="scientific">Takifugu flavidus</name>
    <name type="common">sansaifugu</name>
    <dbReference type="NCBI Taxonomy" id="433684"/>
    <lineage>
        <taxon>Eukaryota</taxon>
        <taxon>Metazoa</taxon>
        <taxon>Chordata</taxon>
        <taxon>Craniata</taxon>
        <taxon>Vertebrata</taxon>
        <taxon>Euteleostomi</taxon>
        <taxon>Actinopterygii</taxon>
        <taxon>Neopterygii</taxon>
        <taxon>Teleostei</taxon>
        <taxon>Neoteleostei</taxon>
        <taxon>Acanthomorphata</taxon>
        <taxon>Eupercaria</taxon>
        <taxon>Tetraodontiformes</taxon>
        <taxon>Tetradontoidea</taxon>
        <taxon>Tetraodontidae</taxon>
        <taxon>Takifugu</taxon>
    </lineage>
</organism>
<dbReference type="PRINTS" id="PR01320">
    <property type="entry name" value="KIRCHANNEL"/>
</dbReference>
<dbReference type="GO" id="GO:0007399">
    <property type="term" value="P:nervous system development"/>
    <property type="evidence" value="ECO:0007669"/>
    <property type="project" value="UniProtKB-ARBA"/>
</dbReference>
<evidence type="ECO:0000256" key="10">
    <source>
        <dbReference type="ARBA" id="ARBA00023303"/>
    </source>
</evidence>
<dbReference type="InterPro" id="IPR016449">
    <property type="entry name" value="K_chnl_inward-rec_Kir"/>
</dbReference>
<dbReference type="Proteomes" id="UP000324091">
    <property type="component" value="Chromosome 18"/>
</dbReference>
<dbReference type="EMBL" id="RHFK02000010">
    <property type="protein sequence ID" value="TWW70078.1"/>
    <property type="molecule type" value="Genomic_DNA"/>
</dbReference>
<evidence type="ECO:0000256" key="14">
    <source>
        <dbReference type="SAM" id="Phobius"/>
    </source>
</evidence>
<keyword evidence="6 12" id="KW-0630">Potassium</keyword>
<feature type="transmembrane region" description="Helical" evidence="14">
    <location>
        <begin position="138"/>
        <end position="161"/>
    </location>
</feature>
<dbReference type="Gene3D" id="1.10.287.70">
    <property type="match status" value="1"/>
</dbReference>